<reference evidence="3 4" key="1">
    <citation type="submission" date="2021-09" db="EMBL/GenBank/DDBJ databases">
        <title>The complete genome sequence of a new microorganism.</title>
        <authorList>
            <person name="Zi Z."/>
        </authorList>
    </citation>
    <scope>NUCLEOTIDE SEQUENCE [LARGE SCALE GENOMIC DNA]</scope>
    <source>
        <strain evidence="3 4">WGZ8</strain>
    </source>
</reference>
<dbReference type="EMBL" id="JAIRBM010000024">
    <property type="protein sequence ID" value="MBZ6078930.1"/>
    <property type="molecule type" value="Genomic_DNA"/>
</dbReference>
<evidence type="ECO:0000256" key="1">
    <source>
        <dbReference type="SAM" id="MobiDB-lite"/>
    </source>
</evidence>
<dbReference type="Proteomes" id="UP000704176">
    <property type="component" value="Unassembled WGS sequence"/>
</dbReference>
<feature type="chain" id="PRO_5045050521" description="DUF541 domain-containing protein" evidence="2">
    <location>
        <begin position="25"/>
        <end position="322"/>
    </location>
</feature>
<organism evidence="3 4">
    <name type="scientific">Microvirga puerhi</name>
    <dbReference type="NCBI Taxonomy" id="2876078"/>
    <lineage>
        <taxon>Bacteria</taxon>
        <taxon>Pseudomonadati</taxon>
        <taxon>Pseudomonadota</taxon>
        <taxon>Alphaproteobacteria</taxon>
        <taxon>Hyphomicrobiales</taxon>
        <taxon>Methylobacteriaceae</taxon>
        <taxon>Microvirga</taxon>
    </lineage>
</organism>
<accession>A0ABS7VV47</accession>
<gene>
    <name evidence="3" type="ORF">K9B37_21975</name>
</gene>
<comment type="caution">
    <text evidence="3">The sequence shown here is derived from an EMBL/GenBank/DDBJ whole genome shotgun (WGS) entry which is preliminary data.</text>
</comment>
<evidence type="ECO:0000313" key="4">
    <source>
        <dbReference type="Proteomes" id="UP000704176"/>
    </source>
</evidence>
<name>A0ABS7VV47_9HYPH</name>
<dbReference type="RefSeq" id="WP_224315682.1">
    <property type="nucleotide sequence ID" value="NZ_JAIRBM010000024.1"/>
</dbReference>
<protein>
    <recommendedName>
        <fullName evidence="5">DUF541 domain-containing protein</fullName>
    </recommendedName>
</protein>
<evidence type="ECO:0000313" key="3">
    <source>
        <dbReference type="EMBL" id="MBZ6078930.1"/>
    </source>
</evidence>
<proteinExistence type="predicted"/>
<evidence type="ECO:0000256" key="2">
    <source>
        <dbReference type="SAM" id="SignalP"/>
    </source>
</evidence>
<keyword evidence="4" id="KW-1185">Reference proteome</keyword>
<feature type="signal peptide" evidence="2">
    <location>
        <begin position="1"/>
        <end position="24"/>
    </location>
</feature>
<evidence type="ECO:0008006" key="5">
    <source>
        <dbReference type="Google" id="ProtNLM"/>
    </source>
</evidence>
<feature type="region of interest" description="Disordered" evidence="1">
    <location>
        <begin position="81"/>
        <end position="100"/>
    </location>
</feature>
<sequence length="322" mass="34076">MVNRYIVGVAALLSSALISHQASAEFCLGVELRVTGKTAAVEADVLSKIGGVESQVVTEANLQTERLLSALKVATKQDSISGEQNATATQKGTEASASAWSSHRTNMQVLDATQRYKSVGYSACTTISKAEDFASAARNAGTKAKTLASSYVARPGGGTTQDWISRADGDAQSAAVLFEGGTQAANYINFVIGPPRERTTSTSNTLGEQVSRLGDMREAALQSIAARTMANVASYKEVDDKLKELNKTWIGDDGGQRWASEMAASHERGILLDAVRIEAATIASTLVRIKKRINTELAIAGYALARTDNLLTIKKGSEGTEP</sequence>
<keyword evidence="2" id="KW-0732">Signal</keyword>